<comment type="caution">
    <text evidence="1">The sequence shown here is derived from an EMBL/GenBank/DDBJ whole genome shotgun (WGS) entry which is preliminary data.</text>
</comment>
<dbReference type="AlphaFoldDB" id="W4LHB6"/>
<dbReference type="Proteomes" id="UP000019141">
    <property type="component" value="Unassembled WGS sequence"/>
</dbReference>
<reference evidence="1 2" key="1">
    <citation type="journal article" date="2014" name="Nature">
        <title>An environmental bacterial taxon with a large and distinct metabolic repertoire.</title>
        <authorList>
            <person name="Wilson M.C."/>
            <person name="Mori T."/>
            <person name="Ruckert C."/>
            <person name="Uria A.R."/>
            <person name="Helf M.J."/>
            <person name="Takada K."/>
            <person name="Gernert C."/>
            <person name="Steffens U.A."/>
            <person name="Heycke N."/>
            <person name="Schmitt S."/>
            <person name="Rinke C."/>
            <person name="Helfrich E.J."/>
            <person name="Brachmann A.O."/>
            <person name="Gurgui C."/>
            <person name="Wakimoto T."/>
            <person name="Kracht M."/>
            <person name="Crusemann M."/>
            <person name="Hentschel U."/>
            <person name="Abe I."/>
            <person name="Matsunaga S."/>
            <person name="Kalinowski J."/>
            <person name="Takeyama H."/>
            <person name="Piel J."/>
        </authorList>
    </citation>
    <scope>NUCLEOTIDE SEQUENCE [LARGE SCALE GENOMIC DNA]</scope>
    <source>
        <strain evidence="2">TSY1</strain>
    </source>
</reference>
<dbReference type="HOGENOM" id="CLU_1105548_0_0_7"/>
<organism evidence="1 2">
    <name type="scientific">Entotheonella factor</name>
    <dbReference type="NCBI Taxonomy" id="1429438"/>
    <lineage>
        <taxon>Bacteria</taxon>
        <taxon>Pseudomonadati</taxon>
        <taxon>Nitrospinota/Tectimicrobiota group</taxon>
        <taxon>Candidatus Tectimicrobiota</taxon>
        <taxon>Candidatus Entotheonellia</taxon>
        <taxon>Candidatus Entotheonellales</taxon>
        <taxon>Candidatus Entotheonellaceae</taxon>
        <taxon>Candidatus Entotheonella</taxon>
    </lineage>
</organism>
<name>W4LHB6_ENTF1</name>
<evidence type="ECO:0000313" key="1">
    <source>
        <dbReference type="EMBL" id="ETW96726.1"/>
    </source>
</evidence>
<dbReference type="EMBL" id="AZHW01000753">
    <property type="protein sequence ID" value="ETW96726.1"/>
    <property type="molecule type" value="Genomic_DNA"/>
</dbReference>
<keyword evidence="2" id="KW-1185">Reference proteome</keyword>
<gene>
    <name evidence="1" type="ORF">ETSY1_25450</name>
</gene>
<accession>W4LHB6</accession>
<proteinExistence type="predicted"/>
<sequence length="251" mass="28467">MRQDEFARHEADARDLIEALDKLKLSRDRQASADFETQVMARAAQEPAPRRGLWSWLLDLRWGVASPPMRIAMAALSVFILVGAVSQYVTWTRAYWMGISPDALHEARIQEHLWQKNFDCAAQLDYESANYAAIAGEQVTVVTWACPSGDVLVTLESVSDEISQRSVWVALDAPDLNVELLDWLTSSAFAASPDRVAQRQRPRLSVLCQKRLPKKRLLRRMQHKPGRCVDEVIDTRSGRVIERRKAPCKPC</sequence>
<protein>
    <submittedName>
        <fullName evidence="1">Uncharacterized protein</fullName>
    </submittedName>
</protein>
<evidence type="ECO:0000313" key="2">
    <source>
        <dbReference type="Proteomes" id="UP000019141"/>
    </source>
</evidence>